<dbReference type="OMA" id="WETEMYF"/>
<dbReference type="AlphaFoldDB" id="A0A9D4PYK8"/>
<dbReference type="VEuPathDB" id="VectorBase:RSAN_052126"/>
<feature type="transmembrane region" description="Helical" evidence="1">
    <location>
        <begin position="22"/>
        <end position="43"/>
    </location>
</feature>
<evidence type="ECO:0000256" key="1">
    <source>
        <dbReference type="SAM" id="Phobius"/>
    </source>
</evidence>
<keyword evidence="1" id="KW-1133">Transmembrane helix</keyword>
<dbReference type="EMBL" id="JABSTV010001250">
    <property type="protein sequence ID" value="KAH7956763.1"/>
    <property type="molecule type" value="Genomic_DNA"/>
</dbReference>
<name>A0A9D4PYK8_RHISA</name>
<sequence>MIPLRACSSYDSRHVQLWETEMYFNLHPAILGVLLLFASAAIWSNGIAVAPGELQPPVQGAAPPHWLSEVGDSLKRGFTRKRTERRDEHGAYVMGAYADVRVSPPVVRFLVVANGEEKRRHFPPFECRFTFSNSTDSPDSEAPVRASWSPIGHQGGFEPLLVTCPTRRNDSLPRLVSLTYMGADSNGWLLPRKVERVPKRPGTFALCVTVGDQGEPDPRTLAEFFAFYDVLGASRYVFYIRSPGAGLDYLSALQRKYGETTSTKDRLRVHLDAVQDDDEAVTSCVYDLMTSPFEYALAVTPRDFVVPRRDATMKEFIQRSQHAGAMTFLRYTFVGPRPVPGVNESSLISQSKVLRSAHADPPGMTSRALVRVADVVQMSARGGFSLLPSSSARVMDPRHASVCSYVEDSEAAPEEALAYDDYMLGYGDFMRRSVAWRLHTERLGA</sequence>
<keyword evidence="1" id="KW-0472">Membrane</keyword>
<protein>
    <recommendedName>
        <fullName evidence="4">Glycosyltransferase family 92 protein</fullName>
    </recommendedName>
</protein>
<proteinExistence type="predicted"/>
<reference evidence="2" key="2">
    <citation type="submission" date="2021-09" db="EMBL/GenBank/DDBJ databases">
        <authorList>
            <person name="Jia N."/>
            <person name="Wang J."/>
            <person name="Shi W."/>
            <person name="Du L."/>
            <person name="Sun Y."/>
            <person name="Zhan W."/>
            <person name="Jiang J."/>
            <person name="Wang Q."/>
            <person name="Zhang B."/>
            <person name="Ji P."/>
            <person name="Sakyi L.B."/>
            <person name="Cui X."/>
            <person name="Yuan T."/>
            <person name="Jiang B."/>
            <person name="Yang W."/>
            <person name="Lam T.T.-Y."/>
            <person name="Chang Q."/>
            <person name="Ding S."/>
            <person name="Wang X."/>
            <person name="Zhu J."/>
            <person name="Ruan X."/>
            <person name="Zhao L."/>
            <person name="Wei J."/>
            <person name="Que T."/>
            <person name="Du C."/>
            <person name="Cheng J."/>
            <person name="Dai P."/>
            <person name="Han X."/>
            <person name="Huang E."/>
            <person name="Gao Y."/>
            <person name="Liu J."/>
            <person name="Shao H."/>
            <person name="Ye R."/>
            <person name="Li L."/>
            <person name="Wei W."/>
            <person name="Wang X."/>
            <person name="Wang C."/>
            <person name="Huo Q."/>
            <person name="Li W."/>
            <person name="Guo W."/>
            <person name="Chen H."/>
            <person name="Chen S."/>
            <person name="Zhou L."/>
            <person name="Zhou L."/>
            <person name="Ni X."/>
            <person name="Tian J."/>
            <person name="Zhou Y."/>
            <person name="Sheng Y."/>
            <person name="Liu T."/>
            <person name="Pan Y."/>
            <person name="Xia L."/>
            <person name="Li J."/>
            <person name="Zhao F."/>
            <person name="Cao W."/>
        </authorList>
    </citation>
    <scope>NUCLEOTIDE SEQUENCE</scope>
    <source>
        <strain evidence="2">Rsan-2018</strain>
        <tissue evidence="2">Larvae</tissue>
    </source>
</reference>
<gene>
    <name evidence="2" type="ORF">HPB52_012548</name>
</gene>
<evidence type="ECO:0000313" key="3">
    <source>
        <dbReference type="Proteomes" id="UP000821837"/>
    </source>
</evidence>
<reference evidence="2" key="1">
    <citation type="journal article" date="2020" name="Cell">
        <title>Large-Scale Comparative Analyses of Tick Genomes Elucidate Their Genetic Diversity and Vector Capacities.</title>
        <authorList>
            <consortium name="Tick Genome and Microbiome Consortium (TIGMIC)"/>
            <person name="Jia N."/>
            <person name="Wang J."/>
            <person name="Shi W."/>
            <person name="Du L."/>
            <person name="Sun Y."/>
            <person name="Zhan W."/>
            <person name="Jiang J.F."/>
            <person name="Wang Q."/>
            <person name="Zhang B."/>
            <person name="Ji P."/>
            <person name="Bell-Sakyi L."/>
            <person name="Cui X.M."/>
            <person name="Yuan T.T."/>
            <person name="Jiang B.G."/>
            <person name="Yang W.F."/>
            <person name="Lam T.T."/>
            <person name="Chang Q.C."/>
            <person name="Ding S.J."/>
            <person name="Wang X.J."/>
            <person name="Zhu J.G."/>
            <person name="Ruan X.D."/>
            <person name="Zhao L."/>
            <person name="Wei J.T."/>
            <person name="Ye R.Z."/>
            <person name="Que T.C."/>
            <person name="Du C.H."/>
            <person name="Zhou Y.H."/>
            <person name="Cheng J.X."/>
            <person name="Dai P.F."/>
            <person name="Guo W.B."/>
            <person name="Han X.H."/>
            <person name="Huang E.J."/>
            <person name="Li L.F."/>
            <person name="Wei W."/>
            <person name="Gao Y.C."/>
            <person name="Liu J.Z."/>
            <person name="Shao H.Z."/>
            <person name="Wang X."/>
            <person name="Wang C.C."/>
            <person name="Yang T.C."/>
            <person name="Huo Q.B."/>
            <person name="Li W."/>
            <person name="Chen H.Y."/>
            <person name="Chen S.E."/>
            <person name="Zhou L.G."/>
            <person name="Ni X.B."/>
            <person name="Tian J.H."/>
            <person name="Sheng Y."/>
            <person name="Liu T."/>
            <person name="Pan Y.S."/>
            <person name="Xia L.Y."/>
            <person name="Li J."/>
            <person name="Zhao F."/>
            <person name="Cao W.C."/>
        </authorList>
    </citation>
    <scope>NUCLEOTIDE SEQUENCE</scope>
    <source>
        <strain evidence="2">Rsan-2018</strain>
    </source>
</reference>
<comment type="caution">
    <text evidence="2">The sequence shown here is derived from an EMBL/GenBank/DDBJ whole genome shotgun (WGS) entry which is preliminary data.</text>
</comment>
<dbReference type="Proteomes" id="UP000821837">
    <property type="component" value="Unassembled WGS sequence"/>
</dbReference>
<accession>A0A9D4PYK8</accession>
<organism evidence="2 3">
    <name type="scientific">Rhipicephalus sanguineus</name>
    <name type="common">Brown dog tick</name>
    <name type="synonym">Ixodes sanguineus</name>
    <dbReference type="NCBI Taxonomy" id="34632"/>
    <lineage>
        <taxon>Eukaryota</taxon>
        <taxon>Metazoa</taxon>
        <taxon>Ecdysozoa</taxon>
        <taxon>Arthropoda</taxon>
        <taxon>Chelicerata</taxon>
        <taxon>Arachnida</taxon>
        <taxon>Acari</taxon>
        <taxon>Parasitiformes</taxon>
        <taxon>Ixodida</taxon>
        <taxon>Ixodoidea</taxon>
        <taxon>Ixodidae</taxon>
        <taxon>Rhipicephalinae</taxon>
        <taxon>Rhipicephalus</taxon>
        <taxon>Rhipicephalus</taxon>
    </lineage>
</organism>
<evidence type="ECO:0000313" key="2">
    <source>
        <dbReference type="EMBL" id="KAH7956763.1"/>
    </source>
</evidence>
<keyword evidence="3" id="KW-1185">Reference proteome</keyword>
<evidence type="ECO:0008006" key="4">
    <source>
        <dbReference type="Google" id="ProtNLM"/>
    </source>
</evidence>
<keyword evidence="1" id="KW-0812">Transmembrane</keyword>